<evidence type="ECO:0000256" key="1">
    <source>
        <dbReference type="ARBA" id="ARBA00093634"/>
    </source>
</evidence>
<dbReference type="OrthoDB" id="408631at2759"/>
<dbReference type="Gene3D" id="1.10.287.3240">
    <property type="match status" value="1"/>
</dbReference>
<dbReference type="EMBL" id="GEZM01062412">
    <property type="protein sequence ID" value="JAV69736.1"/>
    <property type="molecule type" value="Transcribed_RNA"/>
</dbReference>
<dbReference type="PANTHER" id="PTHR31996">
    <property type="entry name" value="COILED-COIL DOMAIN-CONTAINING PROTEIN 115"/>
    <property type="match status" value="1"/>
</dbReference>
<dbReference type="EMBL" id="GEZM01062413">
    <property type="protein sequence ID" value="JAV69734.1"/>
    <property type="molecule type" value="Transcribed_RNA"/>
</dbReference>
<dbReference type="GeneID" id="116177937"/>
<dbReference type="PANTHER" id="PTHR31996:SF2">
    <property type="entry name" value="COILED-COIL DOMAIN-CONTAINING PROTEIN 115"/>
    <property type="match status" value="1"/>
</dbReference>
<evidence type="ECO:0000313" key="2">
    <source>
        <dbReference type="EMBL" id="JAV69737.1"/>
    </source>
</evidence>
<dbReference type="RefSeq" id="XP_031352980.1">
    <property type="nucleotide sequence ID" value="XM_031497120.1"/>
</dbReference>
<organism evidence="2">
    <name type="scientific">Photinus pyralis</name>
    <name type="common">Common eastern firefly</name>
    <name type="synonym">Lampyris pyralis</name>
    <dbReference type="NCBI Taxonomy" id="7054"/>
    <lineage>
        <taxon>Eukaryota</taxon>
        <taxon>Metazoa</taxon>
        <taxon>Ecdysozoa</taxon>
        <taxon>Arthropoda</taxon>
        <taxon>Hexapoda</taxon>
        <taxon>Insecta</taxon>
        <taxon>Pterygota</taxon>
        <taxon>Neoptera</taxon>
        <taxon>Endopterygota</taxon>
        <taxon>Coleoptera</taxon>
        <taxon>Polyphaga</taxon>
        <taxon>Elateriformia</taxon>
        <taxon>Elateroidea</taxon>
        <taxon>Lampyridae</taxon>
        <taxon>Lampyrinae</taxon>
        <taxon>Photinus</taxon>
    </lineage>
</organism>
<dbReference type="GO" id="GO:0070072">
    <property type="term" value="P:vacuolar proton-transporting V-type ATPase complex assembly"/>
    <property type="evidence" value="ECO:0007669"/>
    <property type="project" value="InterPro"/>
</dbReference>
<dbReference type="GO" id="GO:0051082">
    <property type="term" value="F:unfolded protein binding"/>
    <property type="evidence" value="ECO:0007669"/>
    <property type="project" value="TreeGrafter"/>
</dbReference>
<dbReference type="EMBL" id="GEZM01062411">
    <property type="protein sequence ID" value="JAV69737.1"/>
    <property type="molecule type" value="Transcribed_RNA"/>
</dbReference>
<proteinExistence type="predicted"/>
<dbReference type="AlphaFoldDB" id="A0A1Y1LFF2"/>
<reference evidence="2" key="1">
    <citation type="journal article" date="2016" name="Sci. Rep.">
        <title>Molecular characterization of firefly nuptial gifts: a multi-omics approach sheds light on postcopulatory sexual selection.</title>
        <authorList>
            <person name="Al-Wathiqui N."/>
            <person name="Fallon T.R."/>
            <person name="South A."/>
            <person name="Weng J.K."/>
            <person name="Lewis S.M."/>
        </authorList>
    </citation>
    <scope>NUCLEOTIDE SEQUENCE</scope>
</reference>
<dbReference type="InterPro" id="IPR040357">
    <property type="entry name" value="Vma22/CCDC115"/>
</dbReference>
<dbReference type="KEGG" id="ppyr:116177937"/>
<name>A0A1Y1LFF2_PHOPY</name>
<sequence length="166" mass="19115">MGELEKVSLLLDKLCIEAFILMEQHIETKINLERSMCDGETFLAKSRYIMGQNCVSALQLPTEDSSEMDASAVLHSHKDDTAFGQRLLELEIKKKSSDPDCRIQDPLRWFGVLVPQDLHKAQVKYKQALSWCVQSVNVQTKLHETCTKIKQLKNYKIKLMMEEKQT</sequence>
<protein>
    <recommendedName>
        <fullName evidence="1">Vacuolar ATPase assembly protein VMA22</fullName>
    </recommendedName>
</protein>
<accession>A0A1Y1LFF2</accession>